<dbReference type="Proteomes" id="UP000184073">
    <property type="component" value="Unassembled WGS sequence"/>
</dbReference>
<evidence type="ECO:0000259" key="8">
    <source>
        <dbReference type="Pfam" id="PF05368"/>
    </source>
</evidence>
<dbReference type="GeneID" id="63724685"/>
<keyword evidence="5" id="KW-0521">NADP</keyword>
<keyword evidence="6" id="KW-0539">Nucleus</keyword>
<name>A0A1L9PPH7_ASPVE</name>
<evidence type="ECO:0000313" key="9">
    <source>
        <dbReference type="EMBL" id="OJJ03420.1"/>
    </source>
</evidence>
<dbReference type="Gene3D" id="3.40.50.720">
    <property type="entry name" value="NAD(P)-binding Rossmann-like Domain"/>
    <property type="match status" value="1"/>
</dbReference>
<dbReference type="RefSeq" id="XP_040669182.1">
    <property type="nucleotide sequence ID" value="XM_040809174.1"/>
</dbReference>
<dbReference type="STRING" id="1036611.A0A1L9PPH7"/>
<dbReference type="Pfam" id="PF05368">
    <property type="entry name" value="NmrA"/>
    <property type="match status" value="1"/>
</dbReference>
<evidence type="ECO:0000256" key="3">
    <source>
        <dbReference type="ARBA" id="ARBA00006328"/>
    </source>
</evidence>
<feature type="domain" description="NmrA-like" evidence="8">
    <location>
        <begin position="1"/>
        <end position="282"/>
    </location>
</feature>
<accession>A0A1L9PPH7</accession>
<evidence type="ECO:0000256" key="6">
    <source>
        <dbReference type="ARBA" id="ARBA00023242"/>
    </source>
</evidence>
<dbReference type="CDD" id="cd05251">
    <property type="entry name" value="NmrA_like_SDR_a"/>
    <property type="match status" value="1"/>
</dbReference>
<keyword evidence="10" id="KW-1185">Reference proteome</keyword>
<dbReference type="AlphaFoldDB" id="A0A1L9PPH7"/>
<reference evidence="10" key="1">
    <citation type="journal article" date="2017" name="Genome Biol.">
        <title>Comparative genomics reveals high biological diversity and specific adaptations in the industrially and medically important fungal genus Aspergillus.</title>
        <authorList>
            <person name="de Vries R.P."/>
            <person name="Riley R."/>
            <person name="Wiebenga A."/>
            <person name="Aguilar-Osorio G."/>
            <person name="Amillis S."/>
            <person name="Uchima C.A."/>
            <person name="Anderluh G."/>
            <person name="Asadollahi M."/>
            <person name="Askin M."/>
            <person name="Barry K."/>
            <person name="Battaglia E."/>
            <person name="Bayram O."/>
            <person name="Benocci T."/>
            <person name="Braus-Stromeyer S.A."/>
            <person name="Caldana C."/>
            <person name="Canovas D."/>
            <person name="Cerqueira G.C."/>
            <person name="Chen F."/>
            <person name="Chen W."/>
            <person name="Choi C."/>
            <person name="Clum A."/>
            <person name="Dos Santos R.A."/>
            <person name="Damasio A.R."/>
            <person name="Diallinas G."/>
            <person name="Emri T."/>
            <person name="Fekete E."/>
            <person name="Flipphi M."/>
            <person name="Freyberg S."/>
            <person name="Gallo A."/>
            <person name="Gournas C."/>
            <person name="Habgood R."/>
            <person name="Hainaut M."/>
            <person name="Harispe M.L."/>
            <person name="Henrissat B."/>
            <person name="Hilden K.S."/>
            <person name="Hope R."/>
            <person name="Hossain A."/>
            <person name="Karabika E."/>
            <person name="Karaffa L."/>
            <person name="Karanyi Z."/>
            <person name="Krasevec N."/>
            <person name="Kuo A."/>
            <person name="Kusch H."/>
            <person name="LaButti K."/>
            <person name="Lagendijk E.L."/>
            <person name="Lapidus A."/>
            <person name="Levasseur A."/>
            <person name="Lindquist E."/>
            <person name="Lipzen A."/>
            <person name="Logrieco A.F."/>
            <person name="MacCabe A."/>
            <person name="Maekelae M.R."/>
            <person name="Malavazi I."/>
            <person name="Melin P."/>
            <person name="Meyer V."/>
            <person name="Mielnichuk N."/>
            <person name="Miskei M."/>
            <person name="Molnar A.P."/>
            <person name="Mule G."/>
            <person name="Ngan C.Y."/>
            <person name="Orejas M."/>
            <person name="Orosz E."/>
            <person name="Ouedraogo J.P."/>
            <person name="Overkamp K.M."/>
            <person name="Park H.-S."/>
            <person name="Perrone G."/>
            <person name="Piumi F."/>
            <person name="Punt P.J."/>
            <person name="Ram A.F."/>
            <person name="Ramon A."/>
            <person name="Rauscher S."/>
            <person name="Record E."/>
            <person name="Riano-Pachon D.M."/>
            <person name="Robert V."/>
            <person name="Roehrig J."/>
            <person name="Ruller R."/>
            <person name="Salamov A."/>
            <person name="Salih N.S."/>
            <person name="Samson R.A."/>
            <person name="Sandor E."/>
            <person name="Sanguinetti M."/>
            <person name="Schuetze T."/>
            <person name="Sepcic K."/>
            <person name="Shelest E."/>
            <person name="Sherlock G."/>
            <person name="Sophianopoulou V."/>
            <person name="Squina F.M."/>
            <person name="Sun H."/>
            <person name="Susca A."/>
            <person name="Todd R.B."/>
            <person name="Tsang A."/>
            <person name="Unkles S.E."/>
            <person name="van de Wiele N."/>
            <person name="van Rossen-Uffink D."/>
            <person name="Oliveira J.V."/>
            <person name="Vesth T.C."/>
            <person name="Visser J."/>
            <person name="Yu J.-H."/>
            <person name="Zhou M."/>
            <person name="Andersen M.R."/>
            <person name="Archer D.B."/>
            <person name="Baker S.E."/>
            <person name="Benoit I."/>
            <person name="Brakhage A.A."/>
            <person name="Braus G.H."/>
            <person name="Fischer R."/>
            <person name="Frisvad J.C."/>
            <person name="Goldman G.H."/>
            <person name="Houbraken J."/>
            <person name="Oakley B."/>
            <person name="Pocsi I."/>
            <person name="Scazzocchio C."/>
            <person name="Seiboth B."/>
            <person name="vanKuyk P.A."/>
            <person name="Wortman J."/>
            <person name="Dyer P.S."/>
            <person name="Grigoriev I.V."/>
        </authorList>
    </citation>
    <scope>NUCLEOTIDE SEQUENCE [LARGE SCALE GENOMIC DNA]</scope>
    <source>
        <strain evidence="10">CBS 583.65</strain>
    </source>
</reference>
<dbReference type="PANTHER" id="PTHR42748:SF31">
    <property type="entry name" value="NMRA-LIKE DOMAIN-CONTAINING PROTEIN-RELATED"/>
    <property type="match status" value="1"/>
</dbReference>
<protein>
    <recommendedName>
        <fullName evidence="7">NmrA-like family domain-containing protein 1</fullName>
    </recommendedName>
</protein>
<dbReference type="InterPro" id="IPR036291">
    <property type="entry name" value="NAD(P)-bd_dom_sf"/>
</dbReference>
<comment type="subcellular location">
    <subcellularLocation>
        <location evidence="2">Cytoplasm</location>
        <location evidence="2">Perinuclear region</location>
    </subcellularLocation>
    <subcellularLocation>
        <location evidence="1">Nucleus</location>
    </subcellularLocation>
</comment>
<dbReference type="GO" id="GO:0005634">
    <property type="term" value="C:nucleus"/>
    <property type="evidence" value="ECO:0007669"/>
    <property type="project" value="UniProtKB-SubCell"/>
</dbReference>
<evidence type="ECO:0000256" key="1">
    <source>
        <dbReference type="ARBA" id="ARBA00004123"/>
    </source>
</evidence>
<dbReference type="FunFam" id="3.40.50.720:FF:000181">
    <property type="entry name" value="NmrA-like family domain-containing protein 1"/>
    <property type="match status" value="1"/>
</dbReference>
<dbReference type="GO" id="GO:0048471">
    <property type="term" value="C:perinuclear region of cytoplasm"/>
    <property type="evidence" value="ECO:0007669"/>
    <property type="project" value="UniProtKB-SubCell"/>
</dbReference>
<proteinExistence type="inferred from homology"/>
<dbReference type="InterPro" id="IPR051164">
    <property type="entry name" value="NmrA-like_oxidored"/>
</dbReference>
<evidence type="ECO:0000256" key="2">
    <source>
        <dbReference type="ARBA" id="ARBA00004556"/>
    </source>
</evidence>
<dbReference type="OrthoDB" id="3358371at2759"/>
<organism evidence="9 10">
    <name type="scientific">Aspergillus versicolor CBS 583.65</name>
    <dbReference type="NCBI Taxonomy" id="1036611"/>
    <lineage>
        <taxon>Eukaryota</taxon>
        <taxon>Fungi</taxon>
        <taxon>Dikarya</taxon>
        <taxon>Ascomycota</taxon>
        <taxon>Pezizomycotina</taxon>
        <taxon>Eurotiomycetes</taxon>
        <taxon>Eurotiomycetidae</taxon>
        <taxon>Eurotiales</taxon>
        <taxon>Aspergillaceae</taxon>
        <taxon>Aspergillus</taxon>
        <taxon>Aspergillus subgen. Nidulantes</taxon>
    </lineage>
</organism>
<dbReference type="SUPFAM" id="SSF51735">
    <property type="entry name" value="NAD(P)-binding Rossmann-fold domains"/>
    <property type="match status" value="1"/>
</dbReference>
<comment type="similarity">
    <text evidence="3">Belongs to the NmrA-type oxidoreductase family.</text>
</comment>
<sequence length="301" mass="32406">MSKLLVVFGATGNQGGSVIRHVLADPALSKEFKIRGITRDATKPGAKQLSEKGIEVVTGDMNDAASLAAAVRGAHTVFLVTNFWETASKATEMAQGKAVADACRATHVQHLIFSSLINTTKASQGRLSNIHHFDGKAEIEEYIRAIGVPATFFLPGTFMSSFKDMIRQQDDGSYLFTLPVGDNARLPLFDAAGDTGLFVKAIIKSRGSLLGERVYGATDYYSPTQMVKEFSEITGKVANFLTVPAEAFKSFLPPAAAQEIYENMELLVDPGYYAGAGLESSLALLDQPPTSWKAFVGQKVE</sequence>
<keyword evidence="4" id="KW-0963">Cytoplasm</keyword>
<dbReference type="VEuPathDB" id="FungiDB:ASPVEDRAFT_194975"/>
<evidence type="ECO:0000313" key="10">
    <source>
        <dbReference type="Proteomes" id="UP000184073"/>
    </source>
</evidence>
<gene>
    <name evidence="9" type="ORF">ASPVEDRAFT_194975</name>
</gene>
<dbReference type="InterPro" id="IPR008030">
    <property type="entry name" value="NmrA-like"/>
</dbReference>
<evidence type="ECO:0000256" key="7">
    <source>
        <dbReference type="ARBA" id="ARBA00040296"/>
    </source>
</evidence>
<dbReference type="EMBL" id="KV878130">
    <property type="protein sequence ID" value="OJJ03420.1"/>
    <property type="molecule type" value="Genomic_DNA"/>
</dbReference>
<dbReference type="PANTHER" id="PTHR42748">
    <property type="entry name" value="NITROGEN METABOLITE REPRESSION PROTEIN NMRA FAMILY MEMBER"/>
    <property type="match status" value="1"/>
</dbReference>
<dbReference type="Gene3D" id="3.90.25.10">
    <property type="entry name" value="UDP-galactose 4-epimerase, domain 1"/>
    <property type="match status" value="1"/>
</dbReference>
<evidence type="ECO:0000256" key="4">
    <source>
        <dbReference type="ARBA" id="ARBA00022490"/>
    </source>
</evidence>
<evidence type="ECO:0000256" key="5">
    <source>
        <dbReference type="ARBA" id="ARBA00022857"/>
    </source>
</evidence>